<feature type="compositionally biased region" description="Low complexity" evidence="12">
    <location>
        <begin position="47"/>
        <end position="56"/>
    </location>
</feature>
<comment type="caution">
    <text evidence="14">The sequence shown here is derived from an EMBL/GenBank/DDBJ whole genome shotgun (WGS) entry which is preliminary data.</text>
</comment>
<evidence type="ECO:0000259" key="13">
    <source>
        <dbReference type="PROSITE" id="PS50011"/>
    </source>
</evidence>
<evidence type="ECO:0000256" key="5">
    <source>
        <dbReference type="ARBA" id="ARBA00022741"/>
    </source>
</evidence>
<evidence type="ECO:0000256" key="8">
    <source>
        <dbReference type="ARBA" id="ARBA00047899"/>
    </source>
</evidence>
<dbReference type="InterPro" id="IPR011009">
    <property type="entry name" value="Kinase-like_dom_sf"/>
</dbReference>
<protein>
    <recommendedName>
        <fullName evidence="2">non-specific serine/threonine protein kinase</fullName>
        <ecNumber evidence="2">2.7.11.1</ecNumber>
    </recommendedName>
</protein>
<dbReference type="GO" id="GO:0005737">
    <property type="term" value="C:cytoplasm"/>
    <property type="evidence" value="ECO:0007669"/>
    <property type="project" value="TreeGrafter"/>
</dbReference>
<dbReference type="GO" id="GO:0004674">
    <property type="term" value="F:protein serine/threonine kinase activity"/>
    <property type="evidence" value="ECO:0007669"/>
    <property type="project" value="UniProtKB-KW"/>
</dbReference>
<sequence>MRSGCSAEPRRIRDPPSLRIRHCAQVDADTGPFRGQLEEKNTDPTRASEASPAAAAMENSPTEQQSKISKKKGICAFFRRKWRAVKRAALRYQRGNKVASDPFALDPVATRDPADLQPGLSIPFWVIRTDPGPSGFELTVTANQDPVDSHSTLAAGPAGLVAELTSVPGPSSHELMPAPSPPSLMLKPDVGLDVPEPKPLSGSSLGVMPAVDLADSEPTSASGPSSYRLTRDTDVDNARQKFVPVLSGYWPTAAPLSSRYDVGVKLGQGAFGSVYKGTRRSNGQKVALKFLTNKAWNNYINMPGSTKPLLVEVAMNAVVCAPPKSPNIVEMIEWFEEPDRYVIVMEYPHPCETLLAFCVRHGCRLDESVARGLMRQAVLAAKHCIERGVLHNDIKSDNMLVNTETLQLKLIDFGCSERINISSAKECEWANGSVVWSLAIVLLELVNGNQPISVSLSKASDDLLPTFSNGQFAYGSS</sequence>
<dbReference type="Pfam" id="PF00069">
    <property type="entry name" value="Pkinase"/>
    <property type="match status" value="1"/>
</dbReference>
<keyword evidence="6 14" id="KW-0418">Kinase</keyword>
<dbReference type="GO" id="GO:0043066">
    <property type="term" value="P:negative regulation of apoptotic process"/>
    <property type="evidence" value="ECO:0007669"/>
    <property type="project" value="TreeGrafter"/>
</dbReference>
<evidence type="ECO:0000256" key="12">
    <source>
        <dbReference type="SAM" id="MobiDB-lite"/>
    </source>
</evidence>
<dbReference type="Proteomes" id="UP000290572">
    <property type="component" value="Unassembled WGS sequence"/>
</dbReference>
<dbReference type="PROSITE" id="PS50011">
    <property type="entry name" value="PROTEIN_KINASE_DOM"/>
    <property type="match status" value="1"/>
</dbReference>
<evidence type="ECO:0000256" key="1">
    <source>
        <dbReference type="ARBA" id="ARBA00005505"/>
    </source>
</evidence>
<evidence type="ECO:0000313" key="14">
    <source>
        <dbReference type="EMBL" id="RXN06505.1"/>
    </source>
</evidence>
<dbReference type="SMART" id="SM00220">
    <property type="entry name" value="S_TKc"/>
    <property type="match status" value="1"/>
</dbReference>
<keyword evidence="3 11" id="KW-0723">Serine/threonine-protein kinase</keyword>
<dbReference type="Gene3D" id="1.10.510.10">
    <property type="entry name" value="Transferase(Phosphotransferase) domain 1"/>
    <property type="match status" value="1"/>
</dbReference>
<feature type="region of interest" description="Disordered" evidence="12">
    <location>
        <begin position="1"/>
        <end position="68"/>
    </location>
</feature>
<evidence type="ECO:0000256" key="9">
    <source>
        <dbReference type="ARBA" id="ARBA00048679"/>
    </source>
</evidence>
<evidence type="ECO:0000256" key="4">
    <source>
        <dbReference type="ARBA" id="ARBA00022679"/>
    </source>
</evidence>
<feature type="binding site" evidence="10">
    <location>
        <position position="289"/>
    </location>
    <ligand>
        <name>ATP</name>
        <dbReference type="ChEBI" id="CHEBI:30616"/>
    </ligand>
</feature>
<comment type="catalytic activity">
    <reaction evidence="9">
        <text>L-seryl-[protein] + ATP = O-phospho-L-seryl-[protein] + ADP + H(+)</text>
        <dbReference type="Rhea" id="RHEA:17989"/>
        <dbReference type="Rhea" id="RHEA-COMP:9863"/>
        <dbReference type="Rhea" id="RHEA-COMP:11604"/>
        <dbReference type="ChEBI" id="CHEBI:15378"/>
        <dbReference type="ChEBI" id="CHEBI:29999"/>
        <dbReference type="ChEBI" id="CHEBI:30616"/>
        <dbReference type="ChEBI" id="CHEBI:83421"/>
        <dbReference type="ChEBI" id="CHEBI:456216"/>
        <dbReference type="EC" id="2.7.11.1"/>
    </reaction>
</comment>
<evidence type="ECO:0000256" key="10">
    <source>
        <dbReference type="PROSITE-ProRule" id="PRU10141"/>
    </source>
</evidence>
<dbReference type="InterPro" id="IPR000719">
    <property type="entry name" value="Prot_kinase_dom"/>
</dbReference>
<keyword evidence="5 10" id="KW-0547">Nucleotide-binding</keyword>
<dbReference type="EC" id="2.7.11.1" evidence="2"/>
<evidence type="ECO:0000256" key="6">
    <source>
        <dbReference type="ARBA" id="ARBA00022777"/>
    </source>
</evidence>
<dbReference type="EMBL" id="QBIY01013367">
    <property type="protein sequence ID" value="RXN06505.1"/>
    <property type="molecule type" value="Genomic_DNA"/>
</dbReference>
<dbReference type="InterPro" id="IPR051138">
    <property type="entry name" value="PIM_Ser/Thr_kinase"/>
</dbReference>
<dbReference type="SUPFAM" id="SSF56112">
    <property type="entry name" value="Protein kinase-like (PK-like)"/>
    <property type="match status" value="1"/>
</dbReference>
<dbReference type="GO" id="GO:0005524">
    <property type="term" value="F:ATP binding"/>
    <property type="evidence" value="ECO:0007669"/>
    <property type="project" value="UniProtKB-UniRule"/>
</dbReference>
<dbReference type="PROSITE" id="PS00108">
    <property type="entry name" value="PROTEIN_KINASE_ST"/>
    <property type="match status" value="1"/>
</dbReference>
<dbReference type="GO" id="GO:0007346">
    <property type="term" value="P:regulation of mitotic cell cycle"/>
    <property type="evidence" value="ECO:0007669"/>
    <property type="project" value="TreeGrafter"/>
</dbReference>
<proteinExistence type="inferred from homology"/>
<dbReference type="STRING" id="84645.A0A498LMB4"/>
<name>A0A498LMB4_LABRO</name>
<evidence type="ECO:0000256" key="7">
    <source>
        <dbReference type="ARBA" id="ARBA00022840"/>
    </source>
</evidence>
<evidence type="ECO:0000256" key="11">
    <source>
        <dbReference type="RuleBase" id="RU000304"/>
    </source>
</evidence>
<keyword evidence="4" id="KW-0808">Transferase</keyword>
<comment type="catalytic activity">
    <reaction evidence="8">
        <text>L-threonyl-[protein] + ATP = O-phospho-L-threonyl-[protein] + ADP + H(+)</text>
        <dbReference type="Rhea" id="RHEA:46608"/>
        <dbReference type="Rhea" id="RHEA-COMP:11060"/>
        <dbReference type="Rhea" id="RHEA-COMP:11605"/>
        <dbReference type="ChEBI" id="CHEBI:15378"/>
        <dbReference type="ChEBI" id="CHEBI:30013"/>
        <dbReference type="ChEBI" id="CHEBI:30616"/>
        <dbReference type="ChEBI" id="CHEBI:61977"/>
        <dbReference type="ChEBI" id="CHEBI:456216"/>
        <dbReference type="EC" id="2.7.11.1"/>
    </reaction>
</comment>
<dbReference type="InterPro" id="IPR017441">
    <property type="entry name" value="Protein_kinase_ATP_BS"/>
</dbReference>
<comment type="similarity">
    <text evidence="1">Belongs to the protein kinase superfamily. CAMK Ser/Thr protein kinase family. PIM subfamily.</text>
</comment>
<dbReference type="PANTHER" id="PTHR22984:SF11">
    <property type="entry name" value="AURORA KINASE-RELATED"/>
    <property type="match status" value="1"/>
</dbReference>
<keyword evidence="7 10" id="KW-0067">ATP-binding</keyword>
<evidence type="ECO:0000256" key="3">
    <source>
        <dbReference type="ARBA" id="ARBA00022527"/>
    </source>
</evidence>
<dbReference type="Gene3D" id="3.30.200.20">
    <property type="entry name" value="Phosphorylase Kinase, domain 1"/>
    <property type="match status" value="1"/>
</dbReference>
<dbReference type="PROSITE" id="PS00107">
    <property type="entry name" value="PROTEIN_KINASE_ATP"/>
    <property type="match status" value="1"/>
</dbReference>
<reference evidence="14 15" key="1">
    <citation type="submission" date="2018-03" db="EMBL/GenBank/DDBJ databases">
        <title>Draft genome sequence of Rohu Carp (Labeo rohita).</title>
        <authorList>
            <person name="Das P."/>
            <person name="Kushwaha B."/>
            <person name="Joshi C.G."/>
            <person name="Kumar D."/>
            <person name="Nagpure N.S."/>
            <person name="Sahoo L."/>
            <person name="Das S.P."/>
            <person name="Bit A."/>
            <person name="Patnaik S."/>
            <person name="Meher P.K."/>
            <person name="Jayasankar P."/>
            <person name="Koringa P.G."/>
            <person name="Patel N.V."/>
            <person name="Hinsu A.T."/>
            <person name="Kumar R."/>
            <person name="Pandey M."/>
            <person name="Agarwal S."/>
            <person name="Srivastava S."/>
            <person name="Singh M."/>
            <person name="Iquebal M.A."/>
            <person name="Jaiswal S."/>
            <person name="Angadi U.B."/>
            <person name="Kumar N."/>
            <person name="Raza M."/>
            <person name="Shah T.M."/>
            <person name="Rai A."/>
            <person name="Jena J.K."/>
        </authorList>
    </citation>
    <scope>NUCLEOTIDE SEQUENCE [LARGE SCALE GENOMIC DNA]</scope>
    <source>
        <strain evidence="14">DASCIFA01</strain>
        <tissue evidence="14">Testis</tissue>
    </source>
</reference>
<organism evidence="14 15">
    <name type="scientific">Labeo rohita</name>
    <name type="common">Indian major carp</name>
    <name type="synonym">Cyprinus rohita</name>
    <dbReference type="NCBI Taxonomy" id="84645"/>
    <lineage>
        <taxon>Eukaryota</taxon>
        <taxon>Metazoa</taxon>
        <taxon>Chordata</taxon>
        <taxon>Craniata</taxon>
        <taxon>Vertebrata</taxon>
        <taxon>Euteleostomi</taxon>
        <taxon>Actinopterygii</taxon>
        <taxon>Neopterygii</taxon>
        <taxon>Teleostei</taxon>
        <taxon>Ostariophysi</taxon>
        <taxon>Cypriniformes</taxon>
        <taxon>Cyprinidae</taxon>
        <taxon>Labeoninae</taxon>
        <taxon>Labeonini</taxon>
        <taxon>Labeo</taxon>
    </lineage>
</organism>
<feature type="domain" description="Protein kinase" evidence="13">
    <location>
        <begin position="260"/>
        <end position="477"/>
    </location>
</feature>
<dbReference type="PANTHER" id="PTHR22984">
    <property type="entry name" value="SERINE/THREONINE-PROTEIN KINASE PIM"/>
    <property type="match status" value="1"/>
</dbReference>
<evidence type="ECO:0000256" key="2">
    <source>
        <dbReference type="ARBA" id="ARBA00012513"/>
    </source>
</evidence>
<keyword evidence="15" id="KW-1185">Reference proteome</keyword>
<dbReference type="AlphaFoldDB" id="A0A498LMB4"/>
<accession>A0A498LMB4</accession>
<feature type="region of interest" description="Disordered" evidence="12">
    <location>
        <begin position="168"/>
        <end position="207"/>
    </location>
</feature>
<gene>
    <name evidence="14" type="ORF">ROHU_032800</name>
</gene>
<dbReference type="InterPro" id="IPR008271">
    <property type="entry name" value="Ser/Thr_kinase_AS"/>
</dbReference>
<evidence type="ECO:0000313" key="15">
    <source>
        <dbReference type="Proteomes" id="UP000290572"/>
    </source>
</evidence>